<dbReference type="InterPro" id="IPR015943">
    <property type="entry name" value="WD40/YVTN_repeat-like_dom_sf"/>
</dbReference>
<evidence type="ECO:0000256" key="1">
    <source>
        <dbReference type="ARBA" id="ARBA00022729"/>
    </source>
</evidence>
<gene>
    <name evidence="6" type="ORF">JK629_07755</name>
</gene>
<evidence type="ECO:0000313" key="7">
    <source>
        <dbReference type="Proteomes" id="UP000629420"/>
    </source>
</evidence>
<reference evidence="6 7" key="1">
    <citation type="submission" date="2021-01" db="EMBL/GenBank/DDBJ databases">
        <title>Aequorivita sp. strain KX20305, a bacterium isolated from the sediment collected at a cold seep field in South China Sea.</title>
        <authorList>
            <person name="Zhang H."/>
            <person name="Li C."/>
        </authorList>
    </citation>
    <scope>NUCLEOTIDE SEQUENCE [LARGE SCALE GENOMIC DNA]</scope>
    <source>
        <strain evidence="6 7">KX20305</strain>
    </source>
</reference>
<protein>
    <submittedName>
        <fullName evidence="6">T9SS type A sorting domain-containing protein</fullName>
    </submittedName>
</protein>
<evidence type="ECO:0000313" key="6">
    <source>
        <dbReference type="EMBL" id="QQX75256.1"/>
    </source>
</evidence>
<keyword evidence="7" id="KW-1185">Reference proteome</keyword>
<dbReference type="InterPro" id="IPR052025">
    <property type="entry name" value="Xyloglucanase_GH74"/>
</dbReference>
<feature type="domain" description="Sortilin N-terminal" evidence="4">
    <location>
        <begin position="156"/>
        <end position="279"/>
    </location>
</feature>
<proteinExistence type="predicted"/>
<dbReference type="SUPFAM" id="SSF110296">
    <property type="entry name" value="Oligoxyloglucan reducing end-specific cellobiohydrolase"/>
    <property type="match status" value="4"/>
</dbReference>
<dbReference type="Pfam" id="PF15902">
    <property type="entry name" value="Sortilin-Vps10"/>
    <property type="match status" value="1"/>
</dbReference>
<organism evidence="6 7">
    <name type="scientific">Aequorivita iocasae</name>
    <dbReference type="NCBI Taxonomy" id="2803865"/>
    <lineage>
        <taxon>Bacteria</taxon>
        <taxon>Pseudomonadati</taxon>
        <taxon>Bacteroidota</taxon>
        <taxon>Flavobacteriia</taxon>
        <taxon>Flavobacteriales</taxon>
        <taxon>Flavobacteriaceae</taxon>
        <taxon>Aequorivita</taxon>
    </lineage>
</organism>
<feature type="chain" id="PRO_5045383708" evidence="3">
    <location>
        <begin position="20"/>
        <end position="759"/>
    </location>
</feature>
<evidence type="ECO:0000256" key="3">
    <source>
        <dbReference type="SAM" id="SignalP"/>
    </source>
</evidence>
<feature type="signal peptide" evidence="3">
    <location>
        <begin position="1"/>
        <end position="19"/>
    </location>
</feature>
<evidence type="ECO:0000259" key="4">
    <source>
        <dbReference type="Pfam" id="PF15902"/>
    </source>
</evidence>
<keyword evidence="1 3" id="KW-0732">Signal</keyword>
<dbReference type="NCBIfam" id="TIGR04183">
    <property type="entry name" value="Por_Secre_tail"/>
    <property type="match status" value="1"/>
</dbReference>
<keyword evidence="2" id="KW-0677">Repeat</keyword>
<evidence type="ECO:0000256" key="2">
    <source>
        <dbReference type="ARBA" id="ARBA00022737"/>
    </source>
</evidence>
<name>A0ABX7DNY0_9FLAO</name>
<dbReference type="RefSeq" id="WP_202335094.1">
    <property type="nucleotide sequence ID" value="NZ_CP068439.1"/>
</dbReference>
<dbReference type="CDD" id="cd15482">
    <property type="entry name" value="Sialidase_non-viral"/>
    <property type="match status" value="1"/>
</dbReference>
<dbReference type="EMBL" id="CP068439">
    <property type="protein sequence ID" value="QQX75256.1"/>
    <property type="molecule type" value="Genomic_DNA"/>
</dbReference>
<accession>A0ABX7DNY0</accession>
<dbReference type="Gene3D" id="2.130.10.10">
    <property type="entry name" value="YVTN repeat-like/Quinoprotein amine dehydrogenase"/>
    <property type="match status" value="3"/>
</dbReference>
<dbReference type="Proteomes" id="UP000629420">
    <property type="component" value="Chromosome"/>
</dbReference>
<dbReference type="PANTHER" id="PTHR43739:SF5">
    <property type="entry name" value="EXO-ALPHA-SIALIDASE"/>
    <property type="match status" value="1"/>
</dbReference>
<dbReference type="InterPro" id="IPR026444">
    <property type="entry name" value="Secre_tail"/>
</dbReference>
<evidence type="ECO:0000259" key="5">
    <source>
        <dbReference type="Pfam" id="PF18962"/>
    </source>
</evidence>
<dbReference type="InterPro" id="IPR031778">
    <property type="entry name" value="Sortilin_N"/>
</dbReference>
<dbReference type="PANTHER" id="PTHR43739">
    <property type="entry name" value="XYLOGLUCANASE (EUROFUNG)"/>
    <property type="match status" value="1"/>
</dbReference>
<dbReference type="Pfam" id="PF18962">
    <property type="entry name" value="Por_Secre_tail"/>
    <property type="match status" value="1"/>
</dbReference>
<sequence>MRKIISLLLLTLLSFKSNGQIQFQGAKEYGRLYNITFDPTTENTLYALSIGNHLMVSHDKGQEWQVLYSFPNSIVMLKDLKYRTDHSLTFIVDGTADEDGVYYYNLSTESIEQQFIAPIPSNSYRDWISSYSIYEGDSNIALVHQSFMDQSFNAFSKVYYTIDGGSTWQEIYYNVNYDGVHPNNVAIAPNNPNKLYVARGAGPNSTQGGLLISDDSGNNWREKMADITFNPITFHPVNADIMWMGTAIGDESQNEALYKSLDGGENWEEVNINWTAASLDCINFITYNPNNHDNIIVLEENEISISEDAGNTWTNYVYPENEPETYTFGFNASFNPFSSNEVFITADWYPMFSFDGGANLDIFPVPFHKNSMVGLAPGLESHLYYSLQDGIVHRDFTANQTESHYISPIDIFSLSNPTRYFVDPITFGRIYSFSDTFSGAFLEVSNNHGASRELLYQTFFDDVRALSPNPNSQDVVWVSMRDAGLFSFDFSNLNQIIETPIQTPGNGIVYEIYFSPFQNNEVWISINNSLYRSLDGGSVWEVRDNSLTLGTDEIVYDITQNPNNTDEYIAASSNGIYKTINGGDVWEKVYTASNIQKVAYSPISTGQLVASIYSSDVTVAQIIYSVDNGEEWQAVPLENIVHSLSFSMDYFFDQDAVDVYLATNDLGVIKLNVALDQLDSPEYTTSNEIIIYPNPTNDEINVQAGDHTIKELVLYNNLGGEVNRYSVIKRISLSNLQKGIYYLKITTEKGIYIKRVIKD</sequence>
<feature type="domain" description="Secretion system C-terminal sorting" evidence="5">
    <location>
        <begin position="691"/>
        <end position="757"/>
    </location>
</feature>